<evidence type="ECO:0000313" key="2">
    <source>
        <dbReference type="EMBL" id="MDQ0291815.1"/>
    </source>
</evidence>
<dbReference type="AlphaFoldDB" id="A0AAE3VJZ7"/>
<organism evidence="2 3">
    <name type="scientific">Oligosphaera ethanolica</name>
    <dbReference type="NCBI Taxonomy" id="760260"/>
    <lineage>
        <taxon>Bacteria</taxon>
        <taxon>Pseudomonadati</taxon>
        <taxon>Lentisphaerota</taxon>
        <taxon>Oligosphaeria</taxon>
        <taxon>Oligosphaerales</taxon>
        <taxon>Oligosphaeraceae</taxon>
        <taxon>Oligosphaera</taxon>
    </lineage>
</organism>
<keyword evidence="1" id="KW-1133">Transmembrane helix</keyword>
<evidence type="ECO:0000256" key="1">
    <source>
        <dbReference type="SAM" id="Phobius"/>
    </source>
</evidence>
<gene>
    <name evidence="2" type="ORF">J3R75_003922</name>
</gene>
<keyword evidence="1" id="KW-0812">Transmembrane</keyword>
<accession>A0AAE3VJZ7</accession>
<comment type="caution">
    <text evidence="2">The sequence shown here is derived from an EMBL/GenBank/DDBJ whole genome shotgun (WGS) entry which is preliminary data.</text>
</comment>
<keyword evidence="3" id="KW-1185">Reference proteome</keyword>
<protein>
    <submittedName>
        <fullName evidence="2">Uncharacterized protein</fullName>
    </submittedName>
</protein>
<name>A0AAE3VJZ7_9BACT</name>
<dbReference type="NCBIfam" id="NF040494">
    <property type="entry name" value="nitrored_ArsF"/>
    <property type="match status" value="1"/>
</dbReference>
<feature type="transmembrane region" description="Helical" evidence="1">
    <location>
        <begin position="65"/>
        <end position="83"/>
    </location>
</feature>
<dbReference type="Proteomes" id="UP001238163">
    <property type="component" value="Unassembled WGS sequence"/>
</dbReference>
<proteinExistence type="predicted"/>
<evidence type="ECO:0000313" key="3">
    <source>
        <dbReference type="Proteomes" id="UP001238163"/>
    </source>
</evidence>
<keyword evidence="1" id="KW-0472">Membrane</keyword>
<dbReference type="EMBL" id="JAUSVL010000001">
    <property type="protein sequence ID" value="MDQ0291815.1"/>
    <property type="molecule type" value="Genomic_DNA"/>
</dbReference>
<dbReference type="InterPro" id="IPR047698">
    <property type="entry name" value="ArsF-like"/>
</dbReference>
<reference evidence="2" key="1">
    <citation type="submission" date="2023-07" db="EMBL/GenBank/DDBJ databases">
        <title>Genomic Encyclopedia of Type Strains, Phase IV (KMG-IV): sequencing the most valuable type-strain genomes for metagenomic binning, comparative biology and taxonomic classification.</title>
        <authorList>
            <person name="Goeker M."/>
        </authorList>
    </citation>
    <scope>NUCLEOTIDE SEQUENCE</scope>
    <source>
        <strain evidence="2">DSM 24202</strain>
    </source>
</reference>
<sequence>MPEAPKYLLAAGSSVASAGETDKQKGQQEGGAKAGACCCDSAPKPQEPSCGCGCGCGSGSGGKKVLTAVLLLFVLLSVAMMVIRESRGKAAAASDTNTAQTAAAIPVNKDILTVYYFHGNMRCMTCNKFEKLTIETLQKRFADQLANGDMALKIINTDVAENEHFVKDFQLTTKSVVLQKGDQVKNLEEIWTIIRQSDDEFMAYLEREIKGMAEAQ</sequence>
<dbReference type="RefSeq" id="WP_307265151.1">
    <property type="nucleotide sequence ID" value="NZ_JAUSVL010000001.1"/>
</dbReference>